<name>A0ABQ1ITA1_9PROT</name>
<evidence type="ECO:0000259" key="1">
    <source>
        <dbReference type="Pfam" id="PF09361"/>
    </source>
</evidence>
<gene>
    <name evidence="2" type="ORF">GCM10011505_33670</name>
</gene>
<dbReference type="InterPro" id="IPR018968">
    <property type="entry name" value="Phasin"/>
</dbReference>
<evidence type="ECO:0000313" key="2">
    <source>
        <dbReference type="EMBL" id="GGB49839.1"/>
    </source>
</evidence>
<proteinExistence type="predicted"/>
<feature type="domain" description="Phasin" evidence="1">
    <location>
        <begin position="29"/>
        <end position="119"/>
    </location>
</feature>
<keyword evidence="3" id="KW-1185">Reference proteome</keyword>
<evidence type="ECO:0000313" key="3">
    <source>
        <dbReference type="Proteomes" id="UP000603352"/>
    </source>
</evidence>
<dbReference type="EMBL" id="BMDZ01000043">
    <property type="protein sequence ID" value="GGB49839.1"/>
    <property type="molecule type" value="Genomic_DNA"/>
</dbReference>
<reference evidence="3" key="1">
    <citation type="journal article" date="2019" name="Int. J. Syst. Evol. Microbiol.">
        <title>The Global Catalogue of Microorganisms (GCM) 10K type strain sequencing project: providing services to taxonomists for standard genome sequencing and annotation.</title>
        <authorList>
            <consortium name="The Broad Institute Genomics Platform"/>
            <consortium name="The Broad Institute Genome Sequencing Center for Infectious Disease"/>
            <person name="Wu L."/>
            <person name="Ma J."/>
        </authorList>
    </citation>
    <scope>NUCLEOTIDE SEQUENCE [LARGE SCALE GENOMIC DNA]</scope>
    <source>
        <strain evidence="3">CGMCC 1.10188</strain>
    </source>
</reference>
<dbReference type="RefSeq" id="WP_188579949.1">
    <property type="nucleotide sequence ID" value="NZ_BMDZ01000043.1"/>
</dbReference>
<dbReference type="Pfam" id="PF09361">
    <property type="entry name" value="Phasin_2"/>
    <property type="match status" value="1"/>
</dbReference>
<comment type="caution">
    <text evidence="2">The sequence shown here is derived from an EMBL/GenBank/DDBJ whole genome shotgun (WGS) entry which is preliminary data.</text>
</comment>
<organism evidence="2 3">
    <name type="scientific">Tistrella bauzanensis</name>
    <dbReference type="NCBI Taxonomy" id="657419"/>
    <lineage>
        <taxon>Bacteria</taxon>
        <taxon>Pseudomonadati</taxon>
        <taxon>Pseudomonadota</taxon>
        <taxon>Alphaproteobacteria</taxon>
        <taxon>Geminicoccales</taxon>
        <taxon>Geminicoccaceae</taxon>
        <taxon>Tistrella</taxon>
    </lineage>
</organism>
<sequence>MIAMPFQTTDMPQATKLMPPVSFDTLLGVNRAAFESWMVMNRALASAAGRMVHEYGAFVARRLADDVDCQKQLVACRTPSDVVDLTGRSAQAAVRDYMDEATRLSVIAAEMVQAIARPVGMAAAVVTDPEPEAPAPAA</sequence>
<protein>
    <recommendedName>
        <fullName evidence="1">Phasin domain-containing protein</fullName>
    </recommendedName>
</protein>
<dbReference type="Proteomes" id="UP000603352">
    <property type="component" value="Unassembled WGS sequence"/>
</dbReference>
<accession>A0ABQ1ITA1</accession>